<dbReference type="PANTHER" id="PTHR30006:SF15">
    <property type="entry name" value="IRON-UTILIZATION PERIPLASMIC PROTEIN"/>
    <property type="match status" value="1"/>
</dbReference>
<keyword evidence="4" id="KW-0479">Metal-binding</keyword>
<dbReference type="Pfam" id="PF13343">
    <property type="entry name" value="SBP_bac_6"/>
    <property type="match status" value="1"/>
</dbReference>
<keyword evidence="2" id="KW-0813">Transport</keyword>
<keyword evidence="7" id="KW-1185">Reference proteome</keyword>
<dbReference type="AlphaFoldDB" id="A0A4Q5IVH1"/>
<keyword evidence="4" id="KW-0408">Iron</keyword>
<evidence type="ECO:0000256" key="5">
    <source>
        <dbReference type="SAM" id="SignalP"/>
    </source>
</evidence>
<proteinExistence type="inferred from homology"/>
<dbReference type="RefSeq" id="WP_129988979.1">
    <property type="nucleotide sequence ID" value="NZ_SDPU01000034.1"/>
</dbReference>
<accession>A0A4Q5IVH1</accession>
<dbReference type="SUPFAM" id="SSF53850">
    <property type="entry name" value="Periplasmic binding protein-like II"/>
    <property type="match status" value="1"/>
</dbReference>
<dbReference type="GO" id="GO:0030288">
    <property type="term" value="C:outer membrane-bounded periplasmic space"/>
    <property type="evidence" value="ECO:0007669"/>
    <property type="project" value="TreeGrafter"/>
</dbReference>
<dbReference type="PROSITE" id="PS51257">
    <property type="entry name" value="PROKAR_LIPOPROTEIN"/>
    <property type="match status" value="1"/>
</dbReference>
<feature type="binding site" evidence="4">
    <location>
        <position position="47"/>
    </location>
    <ligand>
        <name>Fe cation</name>
        <dbReference type="ChEBI" id="CHEBI:24875"/>
    </ligand>
</feature>
<keyword evidence="3 5" id="KW-0732">Signal</keyword>
<keyword evidence="2" id="KW-0406">Ion transport</keyword>
<dbReference type="PIRSF" id="PIRSF002825">
    <property type="entry name" value="CfbpA"/>
    <property type="match status" value="1"/>
</dbReference>
<feature type="binding site" evidence="4">
    <location>
        <position position="236"/>
    </location>
    <ligand>
        <name>Fe cation</name>
        <dbReference type="ChEBI" id="CHEBI:24875"/>
    </ligand>
</feature>
<dbReference type="InterPro" id="IPR026045">
    <property type="entry name" value="Ferric-bd"/>
</dbReference>
<dbReference type="GO" id="GO:0006826">
    <property type="term" value="P:iron ion transport"/>
    <property type="evidence" value="ECO:0007669"/>
    <property type="project" value="UniProtKB-KW"/>
</dbReference>
<evidence type="ECO:0000256" key="1">
    <source>
        <dbReference type="ARBA" id="ARBA00008520"/>
    </source>
</evidence>
<evidence type="ECO:0000313" key="6">
    <source>
        <dbReference type="EMBL" id="RYU09982.1"/>
    </source>
</evidence>
<feature type="signal peptide" evidence="5">
    <location>
        <begin position="1"/>
        <end position="21"/>
    </location>
</feature>
<evidence type="ECO:0000256" key="3">
    <source>
        <dbReference type="ARBA" id="ARBA00022729"/>
    </source>
</evidence>
<evidence type="ECO:0000256" key="4">
    <source>
        <dbReference type="PIRSR" id="PIRSR002825-1"/>
    </source>
</evidence>
<dbReference type="GO" id="GO:0046872">
    <property type="term" value="F:metal ion binding"/>
    <property type="evidence" value="ECO:0007669"/>
    <property type="project" value="UniProtKB-KW"/>
</dbReference>
<reference evidence="6 7" key="1">
    <citation type="submission" date="2019-01" db="EMBL/GenBank/DDBJ databases">
        <title>Nocardioides guangzhouensis sp. nov., an actinobacterium isolated from soil.</title>
        <authorList>
            <person name="Fu Y."/>
            <person name="Cai Y."/>
            <person name="Lin Z."/>
            <person name="Chen P."/>
        </authorList>
    </citation>
    <scope>NUCLEOTIDE SEQUENCE [LARGE SCALE GENOMIC DNA]</scope>
    <source>
        <strain evidence="6 7">NBRC 105384</strain>
    </source>
</reference>
<organism evidence="6 7">
    <name type="scientific">Nocardioides iriomotensis</name>
    <dbReference type="NCBI Taxonomy" id="715784"/>
    <lineage>
        <taxon>Bacteria</taxon>
        <taxon>Bacillati</taxon>
        <taxon>Actinomycetota</taxon>
        <taxon>Actinomycetes</taxon>
        <taxon>Propionibacteriales</taxon>
        <taxon>Nocardioidaceae</taxon>
        <taxon>Nocardioides</taxon>
    </lineage>
</organism>
<feature type="binding site" evidence="4">
    <location>
        <position position="235"/>
    </location>
    <ligand>
        <name>Fe cation</name>
        <dbReference type="ChEBI" id="CHEBI:24875"/>
    </ligand>
</feature>
<sequence>MPRSPRVRRPALLLASTLALSATVSGCGFLGIGGDEPGDIQVYSARHYDLEDAFVEFEEETGLKVDFIFGDDAELLERLKSEGDESPADMFVTVDAGNLWNAEEQGVLQPVDSQVLKDSIPAEYRDPGNEWFGLALRARTIAYNPDNVDPADFDTEDTYAGLTDPKWKGRLCMRDSTEAYTQSLVASLIDLHGRERTKEIVQGWLDNDVDIMSNDIELLEAVDAGTCDVAIVNHYYYARELDEKPDLNVKLFWASQDGAGTHVNISGAGITESSDAPKKAQRLLEWLASDGQKAFVGGNHEYPVNPDVAPDDVIAGFGDFTPMPVDAKAYGSLNPEATELLAEVGYE</sequence>
<feature type="chain" id="PRO_5020342671" evidence="5">
    <location>
        <begin position="22"/>
        <end position="347"/>
    </location>
</feature>
<dbReference type="PANTHER" id="PTHR30006">
    <property type="entry name" value="THIAMINE-BINDING PERIPLASMIC PROTEIN-RELATED"/>
    <property type="match status" value="1"/>
</dbReference>
<keyword evidence="2" id="KW-0410">Iron transport</keyword>
<comment type="caution">
    <text evidence="6">The sequence shown here is derived from an EMBL/GenBank/DDBJ whole genome shotgun (WGS) entry which is preliminary data.</text>
</comment>
<dbReference type="EMBL" id="SDPU01000034">
    <property type="protein sequence ID" value="RYU09982.1"/>
    <property type="molecule type" value="Genomic_DNA"/>
</dbReference>
<gene>
    <name evidence="6" type="ORF">ETU37_19300</name>
</gene>
<dbReference type="OrthoDB" id="9769567at2"/>
<evidence type="ECO:0000313" key="7">
    <source>
        <dbReference type="Proteomes" id="UP000291189"/>
    </source>
</evidence>
<evidence type="ECO:0000256" key="2">
    <source>
        <dbReference type="ARBA" id="ARBA00022496"/>
    </source>
</evidence>
<dbReference type="Proteomes" id="UP000291189">
    <property type="component" value="Unassembled WGS sequence"/>
</dbReference>
<dbReference type="Gene3D" id="3.40.190.10">
    <property type="entry name" value="Periplasmic binding protein-like II"/>
    <property type="match status" value="2"/>
</dbReference>
<name>A0A4Q5IVH1_9ACTN</name>
<comment type="similarity">
    <text evidence="1">Belongs to the bacterial solute-binding protein 1 family.</text>
</comment>
<protein>
    <submittedName>
        <fullName evidence="6">Extracellular solute-binding protein</fullName>
    </submittedName>
</protein>